<gene>
    <name evidence="2" type="ORF">BLNAU_16698</name>
</gene>
<evidence type="ECO:0000256" key="1">
    <source>
        <dbReference type="SAM" id="Phobius"/>
    </source>
</evidence>
<organism evidence="2 3">
    <name type="scientific">Blattamonas nauphoetae</name>
    <dbReference type="NCBI Taxonomy" id="2049346"/>
    <lineage>
        <taxon>Eukaryota</taxon>
        <taxon>Metamonada</taxon>
        <taxon>Preaxostyla</taxon>
        <taxon>Oxymonadida</taxon>
        <taxon>Blattamonas</taxon>
    </lineage>
</organism>
<sequence length="1097" mass="119454">MTASSEISAGFVLVEVYGKTDTLKYGTEYAVAEMKSSSVVAIVSAPAFSTPPEPIRITNARCSLGEDQQKSAMVTLTGVKLGGGKTFSVGVRKMEGSTLVGDEIELSGTLSGESSSKTHSLSVVIIGTANPLLSFGTKYQITRFEVDGSISVVDADVTFSVPTEPSRLTSLDDSLQYSSDEKNAMISLSGIGMEGNYNLTLSVNSSLSDNVTLLASFDGDGSGTLTAVLFDSSDPATIDLPYNSRYEVVGVTQETKPVFFESGLVFTTIHVPPRLLSISVGACTVGLDFLEFSFDSVALPSEATFSLTLESVHSDATTPHQKVITLETNPSGQLTLHCAQLYPFETEPEKKKGQLEYDTEFRVVSFTKESTPIHFEDSTTRIQTPIEPARIVRMETRVLNKALTTMIVSLEGRVLLSRTGNVSLTNGTSNWESLSTMVVKSDTHCTAEFAVGREETADQLKYGEEYTLKGSWTESSGFHVEDGIKIVVPFPPMITQMEFVFSNTLHTGCFVILSGTDLIVGESLNVTLNDSLSFIATITSETEAQSTELLIGWPTTLQHNTKYTITSIEATDPEDGKTLFDPAISNTTGSLPDNVVIFVDCGSTSDSTLLCGDRKRPCSWIEDGWKIVEGIGISSLSMSIIHNTTQNSQVRMESDHEVVISSGPSTKPELFVSASSSSLSSEMEVEGMVEVVGGRLWIHQVDVVLSDSPSLIFIRMVGGHLTMETCSLTSTSTSPSNSDTSLCMWSGGGLVLQHATTNITSTHLRHQSQGAINMEGGKLIICTSSFDSNNPHSSSFPSLRHNIRCSEGGEIEIGSLSGGDGNETPSAWISQNDCSLTAKEEISNSPFFIPTLSSSSTSTLNKTSQAFEMTMKGTTLIPCSLYLEVFEKKKDGSEGKMVRIGLSVDSSKSFNETQIEMSLSVASMSGFDKSLEWRGRVVFGQNETTTSFVIQKNSVDRAAQSVKENMKWWIPLLVSLVCLLILIVIVVLVCQHRRKQTNAETNQRNANQEMNDEDETRLELEQKMEEKFVRNSDDCLIKSQQTVNPNLNHPDPQTISVPIVTHEFVEVLGESGREKCLGKRWTKRMRVVRTREEFSRT</sequence>
<proteinExistence type="predicted"/>
<keyword evidence="1" id="KW-0472">Membrane</keyword>
<reference evidence="2 3" key="1">
    <citation type="journal article" date="2022" name="bioRxiv">
        <title>Genomics of Preaxostyla Flagellates Illuminates Evolutionary Transitions and the Path Towards Mitochondrial Loss.</title>
        <authorList>
            <person name="Novak L.V.F."/>
            <person name="Treitli S.C."/>
            <person name="Pyrih J."/>
            <person name="Halakuc P."/>
            <person name="Pipaliya S.V."/>
            <person name="Vacek V."/>
            <person name="Brzon O."/>
            <person name="Soukal P."/>
            <person name="Eme L."/>
            <person name="Dacks J.B."/>
            <person name="Karnkowska A."/>
            <person name="Elias M."/>
            <person name="Hampl V."/>
        </authorList>
    </citation>
    <scope>NUCLEOTIDE SEQUENCE [LARGE SCALE GENOMIC DNA]</scope>
    <source>
        <strain evidence="2">NAU3</strain>
        <tissue evidence="2">Gut</tissue>
    </source>
</reference>
<dbReference type="Proteomes" id="UP001281761">
    <property type="component" value="Unassembled WGS sequence"/>
</dbReference>
<accession>A0ABQ9X853</accession>
<evidence type="ECO:0000313" key="2">
    <source>
        <dbReference type="EMBL" id="KAK2948352.1"/>
    </source>
</evidence>
<comment type="caution">
    <text evidence="2">The sequence shown here is derived from an EMBL/GenBank/DDBJ whole genome shotgun (WGS) entry which is preliminary data.</text>
</comment>
<name>A0ABQ9X853_9EUKA</name>
<feature type="transmembrane region" description="Helical" evidence="1">
    <location>
        <begin position="968"/>
        <end position="990"/>
    </location>
</feature>
<protein>
    <submittedName>
        <fullName evidence="2">Uncharacterized protein</fullName>
    </submittedName>
</protein>
<dbReference type="EMBL" id="JARBJD010000178">
    <property type="protein sequence ID" value="KAK2948352.1"/>
    <property type="molecule type" value="Genomic_DNA"/>
</dbReference>
<keyword evidence="3" id="KW-1185">Reference proteome</keyword>
<evidence type="ECO:0000313" key="3">
    <source>
        <dbReference type="Proteomes" id="UP001281761"/>
    </source>
</evidence>
<keyword evidence="1" id="KW-1133">Transmembrane helix</keyword>
<keyword evidence="1" id="KW-0812">Transmembrane</keyword>